<feature type="domain" description="Vitamin K epoxide reductase" evidence="11">
    <location>
        <begin position="166"/>
        <end position="289"/>
    </location>
</feature>
<dbReference type="InterPro" id="IPR038354">
    <property type="entry name" value="VKOR_sf"/>
</dbReference>
<evidence type="ECO:0000313" key="13">
    <source>
        <dbReference type="EMBL" id="RGY66902.1"/>
    </source>
</evidence>
<keyword evidence="6" id="KW-0560">Oxidoreductase</keyword>
<evidence type="ECO:0000256" key="8">
    <source>
        <dbReference type="ARBA" id="ARBA00023157"/>
    </source>
</evidence>
<evidence type="ECO:0000256" key="6">
    <source>
        <dbReference type="ARBA" id="ARBA00023002"/>
    </source>
</evidence>
<dbReference type="InterPro" id="IPR012336">
    <property type="entry name" value="Thioredoxin-like_fold"/>
</dbReference>
<comment type="subcellular location">
    <subcellularLocation>
        <location evidence="1">Membrane</location>
        <topology evidence="1">Multi-pass membrane protein</topology>
    </subcellularLocation>
</comment>
<keyword evidence="8" id="KW-1015">Disulfide bond</keyword>
<organism evidence="13 14">
    <name type="scientific">Bacteroides fragilis</name>
    <dbReference type="NCBI Taxonomy" id="817"/>
    <lineage>
        <taxon>Bacteria</taxon>
        <taxon>Pseudomonadati</taxon>
        <taxon>Bacteroidota</taxon>
        <taxon>Bacteroidia</taxon>
        <taxon>Bacteroidales</taxon>
        <taxon>Bacteroidaceae</taxon>
        <taxon>Bacteroides</taxon>
    </lineage>
</organism>
<feature type="transmembrane region" description="Helical" evidence="10">
    <location>
        <begin position="301"/>
        <end position="322"/>
    </location>
</feature>
<keyword evidence="9" id="KW-0676">Redox-active center</keyword>
<dbReference type="RefSeq" id="WP_122130696.1">
    <property type="nucleotide sequence ID" value="NZ_JADDIJ010000024.1"/>
</dbReference>
<feature type="transmembrane region" description="Helical" evidence="10">
    <location>
        <begin position="134"/>
        <end position="153"/>
    </location>
</feature>
<protein>
    <submittedName>
        <fullName evidence="13">Uncharacterized protein</fullName>
    </submittedName>
</protein>
<dbReference type="Proteomes" id="UP000284614">
    <property type="component" value="Unassembled WGS sequence"/>
</dbReference>
<keyword evidence="3 10" id="KW-0812">Transmembrane</keyword>
<evidence type="ECO:0000256" key="7">
    <source>
        <dbReference type="ARBA" id="ARBA00023136"/>
    </source>
</evidence>
<comment type="caution">
    <text evidence="13">The sequence shown here is derived from an EMBL/GenBank/DDBJ whole genome shotgun (WGS) entry which is preliminary data.</text>
</comment>
<dbReference type="CDD" id="cd12921">
    <property type="entry name" value="VKOR_4"/>
    <property type="match status" value="1"/>
</dbReference>
<dbReference type="Gene3D" id="3.40.30.10">
    <property type="entry name" value="Glutaredoxin"/>
    <property type="match status" value="1"/>
</dbReference>
<evidence type="ECO:0000256" key="1">
    <source>
        <dbReference type="ARBA" id="ARBA00004141"/>
    </source>
</evidence>
<keyword evidence="5 10" id="KW-1133">Transmembrane helix</keyword>
<dbReference type="GO" id="GO:0016020">
    <property type="term" value="C:membrane"/>
    <property type="evidence" value="ECO:0007669"/>
    <property type="project" value="UniProtKB-SubCell"/>
</dbReference>
<comment type="similarity">
    <text evidence="2">Belongs to the VKOR family.</text>
</comment>
<dbReference type="GO" id="GO:0048038">
    <property type="term" value="F:quinone binding"/>
    <property type="evidence" value="ECO:0007669"/>
    <property type="project" value="UniProtKB-KW"/>
</dbReference>
<dbReference type="Gene3D" id="1.20.1440.130">
    <property type="entry name" value="VKOR domain"/>
    <property type="match status" value="1"/>
</dbReference>
<dbReference type="InterPro" id="IPR036249">
    <property type="entry name" value="Thioredoxin-like_sf"/>
</dbReference>
<evidence type="ECO:0000256" key="2">
    <source>
        <dbReference type="ARBA" id="ARBA00006214"/>
    </source>
</evidence>
<evidence type="ECO:0000313" key="14">
    <source>
        <dbReference type="Proteomes" id="UP000284614"/>
    </source>
</evidence>
<dbReference type="AlphaFoldDB" id="A0A413JVR8"/>
<feature type="transmembrane region" description="Helical" evidence="10">
    <location>
        <begin position="271"/>
        <end position="295"/>
    </location>
</feature>
<dbReference type="Pfam" id="PF13462">
    <property type="entry name" value="Thioredoxin_4"/>
    <property type="match status" value="1"/>
</dbReference>
<accession>A0A413JVR8</accession>
<sequence>MRNNILSLFLKELKVKNTSSFSETLFEEHPYKYSLYGLSKMLSVYQIPNAGFKLREKNISRLTPPFIAHIGSDFVIVRKIDSKSIDYIWKGEQSHSPIETFNEVWSGVVLVAEPDEQSTEPDYKRHRTKEILRIIQRSILWLLLSAGVLLLCIHQNITHSFGLCALFVTNLAGLYISYLLLLKQSHTESEYADKICSLFHQTDCNNILESDAAKIGGVLSWSEVGLGYFISNITLLICYPSLISYLSIINICALPYTLWSVWYQYKIAKQWCVLCLLVQLLLWVLFTINISTGLIQQPDFLISHLVAVCIIYACPPLLINLLTSTITKANKLQSVTQELNSIKNTDEVFLAILKKQPYHTVDHSTSQIIFGNRKARLGITILTNPHCEPCAKMHKRVNKLLETAGDKLYVQYVFTSFNDNLQDSNHFLIGTYLHSGEKAAMKIYDDWFEKNKYKSKEVFEKAEFELNATDINAETEEHKKWKTENHLTATPTILINGYQLSDKYKIEDLVSFTDIDIH</sequence>
<feature type="transmembrane region" description="Helical" evidence="10">
    <location>
        <begin position="160"/>
        <end position="181"/>
    </location>
</feature>
<dbReference type="Gene3D" id="3.90.70.10">
    <property type="entry name" value="Cysteine proteinases"/>
    <property type="match status" value="1"/>
</dbReference>
<keyword evidence="7 10" id="KW-0472">Membrane</keyword>
<feature type="transmembrane region" description="Helical" evidence="10">
    <location>
        <begin position="229"/>
        <end position="259"/>
    </location>
</feature>
<dbReference type="Pfam" id="PF07884">
    <property type="entry name" value="VKOR"/>
    <property type="match status" value="1"/>
</dbReference>
<gene>
    <name evidence="13" type="ORF">DXA27_16300</name>
</gene>
<keyword evidence="4" id="KW-0874">Quinone</keyword>
<evidence type="ECO:0000259" key="11">
    <source>
        <dbReference type="Pfam" id="PF07884"/>
    </source>
</evidence>
<dbReference type="GO" id="GO:0016491">
    <property type="term" value="F:oxidoreductase activity"/>
    <property type="evidence" value="ECO:0007669"/>
    <property type="project" value="UniProtKB-KW"/>
</dbReference>
<dbReference type="InterPro" id="IPR012932">
    <property type="entry name" value="VKOR"/>
</dbReference>
<reference evidence="13 14" key="1">
    <citation type="submission" date="2018-08" db="EMBL/GenBank/DDBJ databases">
        <title>A genome reference for cultivated species of the human gut microbiota.</title>
        <authorList>
            <person name="Zou Y."/>
            <person name="Xue W."/>
            <person name="Luo G."/>
        </authorList>
    </citation>
    <scope>NUCLEOTIDE SEQUENCE [LARGE SCALE GENOMIC DNA]</scope>
    <source>
        <strain evidence="13 14">OF01-1</strain>
    </source>
</reference>
<evidence type="ECO:0000256" key="3">
    <source>
        <dbReference type="ARBA" id="ARBA00022692"/>
    </source>
</evidence>
<proteinExistence type="inferred from homology"/>
<evidence type="ECO:0000259" key="12">
    <source>
        <dbReference type="Pfam" id="PF13462"/>
    </source>
</evidence>
<evidence type="ECO:0000256" key="5">
    <source>
        <dbReference type="ARBA" id="ARBA00022989"/>
    </source>
</evidence>
<evidence type="ECO:0000256" key="4">
    <source>
        <dbReference type="ARBA" id="ARBA00022719"/>
    </source>
</evidence>
<evidence type="ECO:0000256" key="10">
    <source>
        <dbReference type="SAM" id="Phobius"/>
    </source>
</evidence>
<name>A0A413JVR8_BACFG</name>
<dbReference type="SUPFAM" id="SSF52833">
    <property type="entry name" value="Thioredoxin-like"/>
    <property type="match status" value="1"/>
</dbReference>
<dbReference type="EMBL" id="QSDG01000016">
    <property type="protein sequence ID" value="RGY66902.1"/>
    <property type="molecule type" value="Genomic_DNA"/>
</dbReference>
<feature type="domain" description="Thioredoxin-like fold" evidence="12">
    <location>
        <begin position="366"/>
        <end position="512"/>
    </location>
</feature>
<evidence type="ECO:0000256" key="9">
    <source>
        <dbReference type="ARBA" id="ARBA00023284"/>
    </source>
</evidence>